<dbReference type="STRING" id="1037660.A0A066VDB7"/>
<dbReference type="GO" id="GO:0016829">
    <property type="term" value="F:lyase activity"/>
    <property type="evidence" value="ECO:0007669"/>
    <property type="project" value="InterPro"/>
</dbReference>
<dbReference type="InterPro" id="IPR042183">
    <property type="entry name" value="MmgE/PrpD_sf_1"/>
</dbReference>
<dbReference type="SUPFAM" id="SSF103378">
    <property type="entry name" value="2-methylcitrate dehydratase PrpD"/>
    <property type="match status" value="1"/>
</dbReference>
<keyword evidence="1" id="KW-0812">Transmembrane</keyword>
<keyword evidence="1" id="KW-0472">Membrane</keyword>
<sequence>MPRQGNGRHRGVVPRQTLFSFRQRWHASGTHFLKGSRGQRHPLAISSVKGSLHQSAAAAAWINAAGRSLLEQDHLHNSRSSHWAGKDLIVASIAGYEAGCQIGEYLRRSHYRYFHMPATVGTLAAAIAVGAWLGINTRDKVACLFGNARQWPQVCGNSGLRAPTPSNYMQQKRLRMVCVHNILEGNMGTAAGMSARDEQQHQNYRPCSETGPKVAERTIEQPLDYDRDLVQVAYLL</sequence>
<dbReference type="Proteomes" id="UP000027361">
    <property type="component" value="Unassembled WGS sequence"/>
</dbReference>
<evidence type="ECO:0000259" key="2">
    <source>
        <dbReference type="Pfam" id="PF03972"/>
    </source>
</evidence>
<protein>
    <recommendedName>
        <fullName evidence="2">MmgE/PrpD N-terminal domain-containing protein</fullName>
    </recommendedName>
</protein>
<reference evidence="3 4" key="1">
    <citation type="submission" date="2014-05" db="EMBL/GenBank/DDBJ databases">
        <title>Draft genome sequence of a rare smut relative, Tilletiaria anomala UBC 951.</title>
        <authorList>
            <consortium name="DOE Joint Genome Institute"/>
            <person name="Toome M."/>
            <person name="Kuo A."/>
            <person name="Henrissat B."/>
            <person name="Lipzen A."/>
            <person name="Tritt A."/>
            <person name="Yoshinaga Y."/>
            <person name="Zane M."/>
            <person name="Barry K."/>
            <person name="Grigoriev I.V."/>
            <person name="Spatafora J.W."/>
            <person name="Aimea M.C."/>
        </authorList>
    </citation>
    <scope>NUCLEOTIDE SEQUENCE [LARGE SCALE GENOMIC DNA]</scope>
    <source>
        <strain evidence="3 4">UBC 951</strain>
    </source>
</reference>
<dbReference type="InParanoid" id="A0A066VDB7"/>
<gene>
    <name evidence="3" type="ORF">K437DRAFT_265258</name>
</gene>
<accession>A0A066VDB7</accession>
<dbReference type="AlphaFoldDB" id="A0A066VDB7"/>
<dbReference type="InterPro" id="IPR036148">
    <property type="entry name" value="MmgE/PrpD_sf"/>
</dbReference>
<organism evidence="3 4">
    <name type="scientific">Tilletiaria anomala (strain ATCC 24038 / CBS 436.72 / UBC 951)</name>
    <dbReference type="NCBI Taxonomy" id="1037660"/>
    <lineage>
        <taxon>Eukaryota</taxon>
        <taxon>Fungi</taxon>
        <taxon>Dikarya</taxon>
        <taxon>Basidiomycota</taxon>
        <taxon>Ustilaginomycotina</taxon>
        <taxon>Exobasidiomycetes</taxon>
        <taxon>Georgefischeriales</taxon>
        <taxon>Tilletiariaceae</taxon>
        <taxon>Tilletiaria</taxon>
    </lineage>
</organism>
<dbReference type="Gene3D" id="1.10.4100.10">
    <property type="entry name" value="2-methylcitrate dehydratase PrpD"/>
    <property type="match status" value="1"/>
</dbReference>
<dbReference type="InterPro" id="IPR045336">
    <property type="entry name" value="MmgE_PrpD_N"/>
</dbReference>
<feature type="domain" description="MmgE/PrpD N-terminal" evidence="2">
    <location>
        <begin position="68"/>
        <end position="146"/>
    </location>
</feature>
<dbReference type="Pfam" id="PF03972">
    <property type="entry name" value="MmgE_PrpD_N"/>
    <property type="match status" value="1"/>
</dbReference>
<dbReference type="RefSeq" id="XP_013240102.1">
    <property type="nucleotide sequence ID" value="XM_013384648.1"/>
</dbReference>
<dbReference type="HOGENOM" id="CLU_1176115_0_0_1"/>
<feature type="transmembrane region" description="Helical" evidence="1">
    <location>
        <begin position="113"/>
        <end position="135"/>
    </location>
</feature>
<comment type="caution">
    <text evidence="3">The sequence shown here is derived from an EMBL/GenBank/DDBJ whole genome shotgun (WGS) entry which is preliminary data.</text>
</comment>
<dbReference type="OrthoDB" id="10267976at2759"/>
<evidence type="ECO:0000256" key="1">
    <source>
        <dbReference type="SAM" id="Phobius"/>
    </source>
</evidence>
<evidence type="ECO:0000313" key="4">
    <source>
        <dbReference type="Proteomes" id="UP000027361"/>
    </source>
</evidence>
<dbReference type="GeneID" id="25265745"/>
<keyword evidence="1" id="KW-1133">Transmembrane helix</keyword>
<proteinExistence type="predicted"/>
<evidence type="ECO:0000313" key="3">
    <source>
        <dbReference type="EMBL" id="KDN36590.1"/>
    </source>
</evidence>
<dbReference type="EMBL" id="JMSN01000163">
    <property type="protein sequence ID" value="KDN36590.1"/>
    <property type="molecule type" value="Genomic_DNA"/>
</dbReference>
<name>A0A066VDB7_TILAU</name>
<keyword evidence="4" id="KW-1185">Reference proteome</keyword>